<dbReference type="RefSeq" id="WP_266013116.1">
    <property type="nucleotide sequence ID" value="NZ_JAPFQP010000003.1"/>
</dbReference>
<proteinExistence type="predicted"/>
<keyword evidence="3" id="KW-0808">Transferase</keyword>
<dbReference type="AlphaFoldDB" id="A0AAE3MLD2"/>
<keyword evidence="4" id="KW-1185">Reference proteome</keyword>
<organism evidence="3 4">
    <name type="scientific">Lentiprolixibacter aurantiacus</name>
    <dbReference type="NCBI Taxonomy" id="2993939"/>
    <lineage>
        <taxon>Bacteria</taxon>
        <taxon>Pseudomonadati</taxon>
        <taxon>Bacteroidota</taxon>
        <taxon>Flavobacteriia</taxon>
        <taxon>Flavobacteriales</taxon>
        <taxon>Flavobacteriaceae</taxon>
        <taxon>Lentiprolixibacter</taxon>
    </lineage>
</organism>
<dbReference type="InterPro" id="IPR054168">
    <property type="entry name" value="PG_1098_Fer"/>
</dbReference>
<reference evidence="3" key="1">
    <citation type="submission" date="2022-11" db="EMBL/GenBank/DDBJ databases">
        <title>The characterization of three novel Bacteroidetes species and genomic analysis of their roles in tidal elemental geochemical cycles.</title>
        <authorList>
            <person name="Ma K.-J."/>
        </authorList>
    </citation>
    <scope>NUCLEOTIDE SEQUENCE</scope>
    <source>
        <strain evidence="3">M415</strain>
    </source>
</reference>
<evidence type="ECO:0000313" key="4">
    <source>
        <dbReference type="Proteomes" id="UP001207116"/>
    </source>
</evidence>
<dbReference type="Gene3D" id="3.40.50.150">
    <property type="entry name" value="Vaccinia Virus protein VP39"/>
    <property type="match status" value="1"/>
</dbReference>
<dbReference type="InterPro" id="IPR029063">
    <property type="entry name" value="SAM-dependent_MTases_sf"/>
</dbReference>
<feature type="domain" description="THUMP-like" evidence="1">
    <location>
        <begin position="305"/>
        <end position="370"/>
    </location>
</feature>
<dbReference type="GO" id="GO:0032259">
    <property type="term" value="P:methylation"/>
    <property type="evidence" value="ECO:0007669"/>
    <property type="project" value="UniProtKB-KW"/>
</dbReference>
<name>A0AAE3MLD2_9FLAO</name>
<dbReference type="InterPro" id="IPR041497">
    <property type="entry name" value="Thump-like"/>
</dbReference>
<accession>A0AAE3MLD2</accession>
<evidence type="ECO:0000313" key="3">
    <source>
        <dbReference type="EMBL" id="MCX2719900.1"/>
    </source>
</evidence>
<gene>
    <name evidence="3" type="ORF">OO016_09825</name>
</gene>
<sequence length="371" mass="42508">MNADILSVILKKSPFPNVSSRELAQQITARKKSEKKLSSWFNTPAIYYPDPISVEQSSSEITAAYKARLVNGNTLADLTGGMGVDSYYFSRKMNRVSYCEINPDLAEITAHNFKVLGADNIEVYPQSGIRFLEESKMELNWIYLDPARRDKQKKRVFRLQDCEPDLSKHLPLLLEQAEKVLLKTAPLLDIQEGLRLISHVRQIHVVSVRNEVKELLWVLDKRWEKEAEIVTANIKKEEEQVFTFFASQEKEASSQFSHPLKFLYEPNAAILKAGAFKLIGEHYGLLKLHPNSHLYTSSDLIQFPGRRFRIESVHHYSKKLPFKKANIATRNFPIKANELSKKHRIASGGVDYLFFTTDPEGKRIVLACKKT</sequence>
<feature type="domain" description="PG-1098 ferredoxin-like" evidence="2">
    <location>
        <begin position="262"/>
        <end position="304"/>
    </location>
</feature>
<comment type="caution">
    <text evidence="3">The sequence shown here is derived from an EMBL/GenBank/DDBJ whole genome shotgun (WGS) entry which is preliminary data.</text>
</comment>
<dbReference type="Proteomes" id="UP001207116">
    <property type="component" value="Unassembled WGS sequence"/>
</dbReference>
<dbReference type="Pfam" id="PF22013">
    <property type="entry name" value="PG_1098_Fer"/>
    <property type="match status" value="1"/>
</dbReference>
<dbReference type="EMBL" id="JAPFQP010000003">
    <property type="protein sequence ID" value="MCX2719900.1"/>
    <property type="molecule type" value="Genomic_DNA"/>
</dbReference>
<dbReference type="SUPFAM" id="SSF53335">
    <property type="entry name" value="S-adenosyl-L-methionine-dependent methyltransferases"/>
    <property type="match status" value="1"/>
</dbReference>
<evidence type="ECO:0000259" key="1">
    <source>
        <dbReference type="Pfam" id="PF18096"/>
    </source>
</evidence>
<dbReference type="Pfam" id="PF18096">
    <property type="entry name" value="Thump_like"/>
    <property type="match status" value="1"/>
</dbReference>
<protein>
    <submittedName>
        <fullName evidence="3">Class I SAM-dependent methyltransferase</fullName>
    </submittedName>
</protein>
<dbReference type="GO" id="GO:0008168">
    <property type="term" value="F:methyltransferase activity"/>
    <property type="evidence" value="ECO:0007669"/>
    <property type="project" value="UniProtKB-KW"/>
</dbReference>
<keyword evidence="3" id="KW-0489">Methyltransferase</keyword>
<evidence type="ECO:0000259" key="2">
    <source>
        <dbReference type="Pfam" id="PF22013"/>
    </source>
</evidence>
<dbReference type="Gene3D" id="1.10.10.1110">
    <property type="entry name" value="Methyltransferase PG1098, N-terminal domain"/>
    <property type="match status" value="1"/>
</dbReference>